<comment type="caution">
    <text evidence="1">The sequence shown here is derived from an EMBL/GenBank/DDBJ whole genome shotgun (WGS) entry which is preliminary data.</text>
</comment>
<evidence type="ECO:0000313" key="1">
    <source>
        <dbReference type="EMBL" id="MFF4026924.1"/>
    </source>
</evidence>
<organism evidence="1 2">
    <name type="scientific">Nocardia elegans</name>
    <dbReference type="NCBI Taxonomy" id="300029"/>
    <lineage>
        <taxon>Bacteria</taxon>
        <taxon>Bacillati</taxon>
        <taxon>Actinomycetota</taxon>
        <taxon>Actinomycetes</taxon>
        <taxon>Mycobacteriales</taxon>
        <taxon>Nocardiaceae</taxon>
        <taxon>Nocardia</taxon>
    </lineage>
</organism>
<dbReference type="Proteomes" id="UP001602089">
    <property type="component" value="Unassembled WGS sequence"/>
</dbReference>
<sequence>MSVIDEFQESLRQSVITETQARVNAMKHTRELADEAFSQLPLAGTTRECPKCRFGMLTYRYTECVHVVGDRWQRGSNDPYLAYPSCMLIVRTCPQCGADTFERPADSVADYEEQAA</sequence>
<gene>
    <name evidence="1" type="ORF">ACFYY5_29150</name>
</gene>
<proteinExistence type="predicted"/>
<keyword evidence="2" id="KW-1185">Reference proteome</keyword>
<name>A0ABW6TLB6_9NOCA</name>
<evidence type="ECO:0000313" key="2">
    <source>
        <dbReference type="Proteomes" id="UP001602089"/>
    </source>
</evidence>
<reference evidence="1 2" key="1">
    <citation type="submission" date="2024-10" db="EMBL/GenBank/DDBJ databases">
        <title>The Natural Products Discovery Center: Release of the First 8490 Sequenced Strains for Exploring Actinobacteria Biosynthetic Diversity.</title>
        <authorList>
            <person name="Kalkreuter E."/>
            <person name="Kautsar S.A."/>
            <person name="Yang D."/>
            <person name="Bader C.D."/>
            <person name="Teijaro C.N."/>
            <person name="Fluegel L."/>
            <person name="Davis C.M."/>
            <person name="Simpson J.R."/>
            <person name="Lauterbach L."/>
            <person name="Steele A.D."/>
            <person name="Gui C."/>
            <person name="Meng S."/>
            <person name="Li G."/>
            <person name="Viehrig K."/>
            <person name="Ye F."/>
            <person name="Su P."/>
            <person name="Kiefer A.F."/>
            <person name="Nichols A."/>
            <person name="Cepeda A.J."/>
            <person name="Yan W."/>
            <person name="Fan B."/>
            <person name="Jiang Y."/>
            <person name="Adhikari A."/>
            <person name="Zheng C.-J."/>
            <person name="Schuster L."/>
            <person name="Cowan T.M."/>
            <person name="Smanski M.J."/>
            <person name="Chevrette M.G."/>
            <person name="De Carvalho L.P.S."/>
            <person name="Shen B."/>
        </authorList>
    </citation>
    <scope>NUCLEOTIDE SEQUENCE [LARGE SCALE GENOMIC DNA]</scope>
    <source>
        <strain evidence="1 2">NPDC001867</strain>
    </source>
</reference>
<dbReference type="EMBL" id="JBIATK010000012">
    <property type="protein sequence ID" value="MFF4026924.1"/>
    <property type="molecule type" value="Genomic_DNA"/>
</dbReference>
<accession>A0ABW6TLB6</accession>
<protein>
    <submittedName>
        <fullName evidence="1">Uncharacterized protein</fullName>
    </submittedName>
</protein>
<dbReference type="RefSeq" id="WP_387131937.1">
    <property type="nucleotide sequence ID" value="NZ_JBIATK010000012.1"/>
</dbReference>